<dbReference type="Proteomes" id="UP000491168">
    <property type="component" value="Unassembled WGS sequence"/>
</dbReference>
<dbReference type="AlphaFoldDB" id="A0A174SPY0"/>
<dbReference type="EMBL" id="QRKD01000006">
    <property type="protein sequence ID" value="RHH91298.1"/>
    <property type="molecule type" value="Genomic_DNA"/>
</dbReference>
<evidence type="ECO:0000313" key="8">
    <source>
        <dbReference type="Proteomes" id="UP000284689"/>
    </source>
</evidence>
<evidence type="ECO:0000313" key="5">
    <source>
        <dbReference type="EMBL" id="RHH91298.1"/>
    </source>
</evidence>
<keyword evidence="1" id="KW-0732">Signal</keyword>
<dbReference type="EMBL" id="QSJD01000036">
    <property type="protein sequence ID" value="RHD44566.1"/>
    <property type="molecule type" value="Genomic_DNA"/>
</dbReference>
<dbReference type="Proteomes" id="UP000284689">
    <property type="component" value="Unassembled WGS sequence"/>
</dbReference>
<evidence type="ECO:0000313" key="2">
    <source>
        <dbReference type="EMBL" id="CUP97465.1"/>
    </source>
</evidence>
<organism evidence="2 6">
    <name type="scientific">Bacteroides caccae</name>
    <dbReference type="NCBI Taxonomy" id="47678"/>
    <lineage>
        <taxon>Bacteria</taxon>
        <taxon>Pseudomonadati</taxon>
        <taxon>Bacteroidota</taxon>
        <taxon>Bacteroidia</taxon>
        <taxon>Bacteroidales</taxon>
        <taxon>Bacteroidaceae</taxon>
        <taxon>Bacteroides</taxon>
    </lineage>
</organism>
<dbReference type="EMBL" id="CZBL01000004">
    <property type="protein sequence ID" value="CUP97465.1"/>
    <property type="molecule type" value="Genomic_DNA"/>
</dbReference>
<dbReference type="EMBL" id="VVYF01000001">
    <property type="protein sequence ID" value="KAA5495811.1"/>
    <property type="molecule type" value="Genomic_DNA"/>
</dbReference>
<feature type="chain" id="PRO_5038213518" evidence="1">
    <location>
        <begin position="23"/>
        <end position="154"/>
    </location>
</feature>
<feature type="signal peptide" evidence="1">
    <location>
        <begin position="1"/>
        <end position="22"/>
    </location>
</feature>
<reference evidence="3 9" key="3">
    <citation type="journal article" date="2019" name="Nat. Med.">
        <title>A library of human gut bacterial isolates paired with longitudinal multiomics data enables mechanistic microbiome research.</title>
        <authorList>
            <person name="Poyet M."/>
            <person name="Groussin M."/>
            <person name="Gibbons S.M."/>
            <person name="Avila-Pacheco J."/>
            <person name="Jiang X."/>
            <person name="Kearney S.M."/>
            <person name="Perrotta A.R."/>
            <person name="Berdy B."/>
            <person name="Zhao S."/>
            <person name="Lieberman T.D."/>
            <person name="Swanson P.K."/>
            <person name="Smith M."/>
            <person name="Roesemann S."/>
            <person name="Alexander J.E."/>
            <person name="Rich S.A."/>
            <person name="Livny J."/>
            <person name="Vlamakis H."/>
            <person name="Clish C."/>
            <person name="Bullock K."/>
            <person name="Deik A."/>
            <person name="Scott J."/>
            <person name="Pierce K.A."/>
            <person name="Xavier R.J."/>
            <person name="Alm E.J."/>
        </authorList>
    </citation>
    <scope>NUCLEOTIDE SEQUENCE [LARGE SCALE GENOMIC DNA]</scope>
    <source>
        <strain evidence="3 9">BIOML-A21</strain>
    </source>
</reference>
<proteinExistence type="predicted"/>
<reference evidence="7 8" key="2">
    <citation type="submission" date="2018-08" db="EMBL/GenBank/DDBJ databases">
        <title>A genome reference for cultivated species of the human gut microbiota.</title>
        <authorList>
            <person name="Zou Y."/>
            <person name="Xue W."/>
            <person name="Luo G."/>
        </authorList>
    </citation>
    <scope>NUCLEOTIDE SEQUENCE [LARGE SCALE GENOMIC DNA]</scope>
    <source>
        <strain evidence="5 7">AM16-49B</strain>
        <strain evidence="4 8">AM31-16AC</strain>
    </source>
</reference>
<gene>
    <name evidence="5" type="ORF">DW190_09365</name>
    <name evidence="4" type="ORF">DW794_17815</name>
    <name evidence="2" type="ORF">ERS852558_01478</name>
    <name evidence="3" type="ORF">F2Y35_00815</name>
</gene>
<accession>A0A174SPY0</accession>
<dbReference type="RefSeq" id="WP_022042820.1">
    <property type="nucleotide sequence ID" value="NZ_CAXSLD010000010.1"/>
</dbReference>
<name>A0A174SPY0_9BACE</name>
<evidence type="ECO:0000313" key="9">
    <source>
        <dbReference type="Proteomes" id="UP000491168"/>
    </source>
</evidence>
<evidence type="ECO:0000256" key="1">
    <source>
        <dbReference type="SAM" id="SignalP"/>
    </source>
</evidence>
<dbReference type="Proteomes" id="UP000283512">
    <property type="component" value="Unassembled WGS sequence"/>
</dbReference>
<evidence type="ECO:0000313" key="7">
    <source>
        <dbReference type="Proteomes" id="UP000283512"/>
    </source>
</evidence>
<evidence type="ECO:0000313" key="4">
    <source>
        <dbReference type="EMBL" id="RHD44566.1"/>
    </source>
</evidence>
<protein>
    <submittedName>
        <fullName evidence="2">Uncharacterized protein</fullName>
    </submittedName>
</protein>
<evidence type="ECO:0000313" key="3">
    <source>
        <dbReference type="EMBL" id="KAA5495811.1"/>
    </source>
</evidence>
<dbReference type="Proteomes" id="UP000095725">
    <property type="component" value="Unassembled WGS sequence"/>
</dbReference>
<reference evidence="2 6" key="1">
    <citation type="submission" date="2015-09" db="EMBL/GenBank/DDBJ databases">
        <authorList>
            <consortium name="Pathogen Informatics"/>
        </authorList>
    </citation>
    <scope>NUCLEOTIDE SEQUENCE [LARGE SCALE GENOMIC DNA]</scope>
    <source>
        <strain evidence="2 6">2789STDY5834946</strain>
    </source>
</reference>
<sequence length="154" mass="17442">MKKRILLLCVFCITLGFTYAQTSDRHITNKVTVAVRTYETETIALIKADNLKKAWKASYIHVISVNPQTNLKAFMRLEKLLTEDPMLHNPENTLIICNDENEEFVKEAATGYNIVKLPALGSAGSMIIEGTIKPLTKEDNEPEYDFKFTSEKSI</sequence>
<evidence type="ECO:0000313" key="6">
    <source>
        <dbReference type="Proteomes" id="UP000095725"/>
    </source>
</evidence>